<evidence type="ECO:0000313" key="8">
    <source>
        <dbReference type="Proteomes" id="UP001184230"/>
    </source>
</evidence>
<evidence type="ECO:0000256" key="1">
    <source>
        <dbReference type="ARBA" id="ARBA00004370"/>
    </source>
</evidence>
<comment type="subcellular location">
    <subcellularLocation>
        <location evidence="1">Membrane</location>
    </subcellularLocation>
</comment>
<feature type="transmembrane region" description="Helical" evidence="5">
    <location>
        <begin position="112"/>
        <end position="129"/>
    </location>
</feature>
<feature type="transmembrane region" description="Helical" evidence="5">
    <location>
        <begin position="88"/>
        <end position="106"/>
    </location>
</feature>
<name>A0ABU1NAI6_9BURK</name>
<dbReference type="RefSeq" id="WP_309899279.1">
    <property type="nucleotide sequence ID" value="NZ_JAVDRF010000002.1"/>
</dbReference>
<proteinExistence type="predicted"/>
<evidence type="ECO:0000313" key="7">
    <source>
        <dbReference type="EMBL" id="MDR6535312.1"/>
    </source>
</evidence>
<protein>
    <submittedName>
        <fullName evidence="7">MAPEG superfamily protein</fullName>
    </submittedName>
</protein>
<dbReference type="Gene3D" id="1.20.120.550">
    <property type="entry name" value="Membrane associated eicosanoid/glutathione metabolism-like domain"/>
    <property type="match status" value="1"/>
</dbReference>
<keyword evidence="2 5" id="KW-0812">Transmembrane</keyword>
<feature type="transmembrane region" description="Helical" evidence="5">
    <location>
        <begin position="64"/>
        <end position="81"/>
    </location>
</feature>
<evidence type="ECO:0000256" key="2">
    <source>
        <dbReference type="ARBA" id="ARBA00022692"/>
    </source>
</evidence>
<keyword evidence="8" id="KW-1185">Reference proteome</keyword>
<keyword evidence="4 5" id="KW-0472">Membrane</keyword>
<keyword evidence="3 5" id="KW-1133">Transmembrane helix</keyword>
<evidence type="ECO:0000256" key="6">
    <source>
        <dbReference type="SAM" id="SignalP"/>
    </source>
</evidence>
<accession>A0ABU1NAI6</accession>
<sequence length="130" mass="13962">MSLSSLTLAYWCVLVAALLPYAAAYAAKAGSFKPRDNQAPRDWMGRQAGWRARAIGAQANSFEGLPFFIGAVVIAHQLGAAQTTLDRLAAAYVVLRVIYIVLYIRGLGTARSAVWALAFAVNIAMLFAGR</sequence>
<gene>
    <name evidence="7" type="ORF">J2739_001072</name>
</gene>
<evidence type="ECO:0000256" key="5">
    <source>
        <dbReference type="SAM" id="Phobius"/>
    </source>
</evidence>
<dbReference type="InterPro" id="IPR001129">
    <property type="entry name" value="Membr-assoc_MAPEG"/>
</dbReference>
<evidence type="ECO:0000256" key="3">
    <source>
        <dbReference type="ARBA" id="ARBA00022989"/>
    </source>
</evidence>
<organism evidence="7 8">
    <name type="scientific">Variovorax soli</name>
    <dbReference type="NCBI Taxonomy" id="376815"/>
    <lineage>
        <taxon>Bacteria</taxon>
        <taxon>Pseudomonadati</taxon>
        <taxon>Pseudomonadota</taxon>
        <taxon>Betaproteobacteria</taxon>
        <taxon>Burkholderiales</taxon>
        <taxon>Comamonadaceae</taxon>
        <taxon>Variovorax</taxon>
    </lineage>
</organism>
<reference evidence="7 8" key="1">
    <citation type="submission" date="2023-07" db="EMBL/GenBank/DDBJ databases">
        <title>Sorghum-associated microbial communities from plants grown in Nebraska, USA.</title>
        <authorList>
            <person name="Schachtman D."/>
        </authorList>
    </citation>
    <scope>NUCLEOTIDE SEQUENCE [LARGE SCALE GENOMIC DNA]</scope>
    <source>
        <strain evidence="7 8">DS1781</strain>
    </source>
</reference>
<feature type="signal peptide" evidence="6">
    <location>
        <begin position="1"/>
        <end position="26"/>
    </location>
</feature>
<dbReference type="PANTHER" id="PTHR35371:SF1">
    <property type="entry name" value="BLR7753 PROTEIN"/>
    <property type="match status" value="1"/>
</dbReference>
<keyword evidence="6" id="KW-0732">Signal</keyword>
<dbReference type="SUPFAM" id="SSF161084">
    <property type="entry name" value="MAPEG domain-like"/>
    <property type="match status" value="1"/>
</dbReference>
<dbReference type="Pfam" id="PF01124">
    <property type="entry name" value="MAPEG"/>
    <property type="match status" value="1"/>
</dbReference>
<dbReference type="InterPro" id="IPR023352">
    <property type="entry name" value="MAPEG-like_dom_sf"/>
</dbReference>
<dbReference type="PANTHER" id="PTHR35371">
    <property type="entry name" value="INNER MEMBRANE PROTEIN"/>
    <property type="match status" value="1"/>
</dbReference>
<dbReference type="EMBL" id="JAVDRF010000002">
    <property type="protein sequence ID" value="MDR6535312.1"/>
    <property type="molecule type" value="Genomic_DNA"/>
</dbReference>
<dbReference type="Proteomes" id="UP001184230">
    <property type="component" value="Unassembled WGS sequence"/>
</dbReference>
<evidence type="ECO:0000256" key="4">
    <source>
        <dbReference type="ARBA" id="ARBA00023136"/>
    </source>
</evidence>
<comment type="caution">
    <text evidence="7">The sequence shown here is derived from an EMBL/GenBank/DDBJ whole genome shotgun (WGS) entry which is preliminary data.</text>
</comment>
<feature type="chain" id="PRO_5045528308" evidence="6">
    <location>
        <begin position="27"/>
        <end position="130"/>
    </location>
</feature>